<organism evidence="1 2">
    <name type="scientific">Limisphaera ngatamarikiensis</name>
    <dbReference type="NCBI Taxonomy" id="1324935"/>
    <lineage>
        <taxon>Bacteria</taxon>
        <taxon>Pseudomonadati</taxon>
        <taxon>Verrucomicrobiota</taxon>
        <taxon>Verrucomicrobiia</taxon>
        <taxon>Limisphaerales</taxon>
        <taxon>Limisphaeraceae</taxon>
        <taxon>Limisphaera</taxon>
    </lineage>
</organism>
<dbReference type="EMBL" id="JAAKYA010000096">
    <property type="protein sequence ID" value="NGO40590.1"/>
    <property type="molecule type" value="Genomic_DNA"/>
</dbReference>
<name>A0A6M1S5S5_9BACT</name>
<evidence type="ECO:0000313" key="2">
    <source>
        <dbReference type="Proteomes" id="UP000477311"/>
    </source>
</evidence>
<accession>A0A6M1S5S5</accession>
<dbReference type="AlphaFoldDB" id="A0A6M1S5S5"/>
<evidence type="ECO:0000313" key="1">
    <source>
        <dbReference type="EMBL" id="NGO40590.1"/>
    </source>
</evidence>
<reference evidence="1 2" key="1">
    <citation type="submission" date="2020-02" db="EMBL/GenBank/DDBJ databases">
        <title>Draft genome sequence of Limisphaera ngatamarikiensis NGM72.4T, a thermophilic Verrucomicrobia grouped in subdivision 3.</title>
        <authorList>
            <person name="Carere C.R."/>
            <person name="Steen J."/>
            <person name="Hugenholtz P."/>
            <person name="Stott M.B."/>
        </authorList>
    </citation>
    <scope>NUCLEOTIDE SEQUENCE [LARGE SCALE GENOMIC DNA]</scope>
    <source>
        <strain evidence="1 2">NGM72.4</strain>
    </source>
</reference>
<sequence length="656" mass="71790">MPRLATGHADVGVAFSDGELEMHVHHDEWGEFHPDEVWLKVAASARTAVPSAPAFAFLGDPGTALWILPASQRPDLLFLGLGAEEVAPGVFSGDVLRVTLKHWEGPGHFIVYQLDNFGTPTVWINTRDGVDTNDYVPLPAGGHIHVNWVFSAPGFYRLTFQASGTLVGTGRELTSTEAVYLFDVGELPRLTITRAHDGDHWVLRWLSETNTRYQIQYRVAADSGPWTDLGLPIPGTGGILEEHVEPLHPQQFFRLRVEYNPGNEPGIVARLFIADATNAALSMIDLETGAVYPALFPLGSRARLASTPSSRYCLAVQLDAGRAELFDSGIYVEDHGDHWHYYKQPVRRMQVSLLGANPVHTVALGDWLTLHWDLSGRVDLIHEKELTVAGDAYVPQSIHAGAQHGSAVPFTHPPGRFFAVSKPNPLYPHETRNPLPVGVDIWDLDTSNRVHTATGYTRMHGEAGNGWSAAFGFVEGVLLLWHNGNGWTNYMIPNPPTMPAGYRIGDLRGHETLNHYFGLAFQGETAGDMFVISATDLSMERLALPGDSFAVAYELGPDGNTFNVVLANGDFVEMNARTLQVLGVRRALIAPTTNHSNHGQFHPHVAGGLGRLYVTDPIGQRVVELEAGSLRTLRVFPLPGTPTKITMHGVLVPPTR</sequence>
<comment type="caution">
    <text evidence="1">The sequence shown here is derived from an EMBL/GenBank/DDBJ whole genome shotgun (WGS) entry which is preliminary data.</text>
</comment>
<dbReference type="NCBIfam" id="NF038134">
    <property type="entry name" value="choice_anch_M"/>
    <property type="match status" value="1"/>
</dbReference>
<keyword evidence="2" id="KW-1185">Reference proteome</keyword>
<dbReference type="NCBIfam" id="TIGR03769">
    <property type="entry name" value="P_ac_wall_RPT"/>
    <property type="match status" value="1"/>
</dbReference>
<dbReference type="Proteomes" id="UP000477311">
    <property type="component" value="Unassembled WGS sequence"/>
</dbReference>
<gene>
    <name evidence="1" type="ORF">G4L39_14480</name>
</gene>
<protein>
    <submittedName>
        <fullName evidence="1">Uncharacterized protein</fullName>
    </submittedName>
</protein>
<dbReference type="InterPro" id="IPR022435">
    <property type="entry name" value="Surface-anchored_actinobac"/>
</dbReference>
<proteinExistence type="predicted"/>